<keyword evidence="4 7" id="KW-0479">Metal-binding</keyword>
<dbReference type="SFLD" id="SFLDS00003">
    <property type="entry name" value="Haloacid_Dehalogenase"/>
    <property type="match status" value="1"/>
</dbReference>
<reference evidence="8 9" key="1">
    <citation type="submission" date="2016-10" db="EMBL/GenBank/DDBJ databases">
        <authorList>
            <person name="de Groot N.N."/>
        </authorList>
    </citation>
    <scope>NUCLEOTIDE SEQUENCE [LARGE SCALE GENOMIC DNA]</scope>
    <source>
        <strain evidence="8 9">CGMCC 1.12333</strain>
    </source>
</reference>
<proteinExistence type="inferred from homology"/>
<dbReference type="EMBL" id="FPBK01000007">
    <property type="protein sequence ID" value="SFU56519.1"/>
    <property type="molecule type" value="Genomic_DNA"/>
</dbReference>
<dbReference type="Gene3D" id="3.40.50.1000">
    <property type="entry name" value="HAD superfamily/HAD-like"/>
    <property type="match status" value="1"/>
</dbReference>
<comment type="similarity">
    <text evidence="2">Belongs to the KdsC family.</text>
</comment>
<evidence type="ECO:0000256" key="5">
    <source>
        <dbReference type="ARBA" id="ARBA00022801"/>
    </source>
</evidence>
<dbReference type="GO" id="GO:0008781">
    <property type="term" value="F:N-acylneuraminate cytidylyltransferase activity"/>
    <property type="evidence" value="ECO:0007669"/>
    <property type="project" value="TreeGrafter"/>
</dbReference>
<organism evidence="8 9">
    <name type="scientific">Pustulibacterium marinum</name>
    <dbReference type="NCBI Taxonomy" id="1224947"/>
    <lineage>
        <taxon>Bacteria</taxon>
        <taxon>Pseudomonadati</taxon>
        <taxon>Bacteroidota</taxon>
        <taxon>Flavobacteriia</taxon>
        <taxon>Flavobacteriales</taxon>
        <taxon>Flavobacteriaceae</taxon>
        <taxon>Pustulibacterium</taxon>
    </lineage>
</organism>
<accession>A0A1I7H775</accession>
<gene>
    <name evidence="8" type="ORF">SAMN05216480_107151</name>
</gene>
<dbReference type="SUPFAM" id="SSF56784">
    <property type="entry name" value="HAD-like"/>
    <property type="match status" value="1"/>
</dbReference>
<dbReference type="SFLD" id="SFLDG01136">
    <property type="entry name" value="C1.6:_Phosphoserine_Phosphatas"/>
    <property type="match status" value="1"/>
</dbReference>
<evidence type="ECO:0000313" key="9">
    <source>
        <dbReference type="Proteomes" id="UP000199138"/>
    </source>
</evidence>
<dbReference type="STRING" id="1224947.SAMN05216480_107151"/>
<feature type="binding site" evidence="7">
    <location>
        <position position="112"/>
    </location>
    <ligand>
        <name>Mg(2+)</name>
        <dbReference type="ChEBI" id="CHEBI:18420"/>
    </ligand>
</feature>
<evidence type="ECO:0000256" key="7">
    <source>
        <dbReference type="PIRSR" id="PIRSR006118-2"/>
    </source>
</evidence>
<protein>
    <submittedName>
        <fullName evidence="8">3-deoxy-D-manno-octulosonate 8-phosphate phosphatase (KDO 8-P phosphatase)</fullName>
    </submittedName>
</protein>
<dbReference type="FunFam" id="3.40.50.1000:FF:000029">
    <property type="entry name" value="3-deoxy-D-manno-octulosonate 8-phosphate phosphatase KdsC"/>
    <property type="match status" value="1"/>
</dbReference>
<keyword evidence="6 7" id="KW-0460">Magnesium</keyword>
<evidence type="ECO:0000313" key="8">
    <source>
        <dbReference type="EMBL" id="SFU56519.1"/>
    </source>
</evidence>
<dbReference type="PANTHER" id="PTHR21485:SF3">
    <property type="entry name" value="N-ACYLNEURAMINATE CYTIDYLYLTRANSFERASE"/>
    <property type="match status" value="1"/>
</dbReference>
<dbReference type="InterPro" id="IPR023214">
    <property type="entry name" value="HAD_sf"/>
</dbReference>
<comment type="subunit">
    <text evidence="3">Homotetramer.</text>
</comment>
<evidence type="ECO:0000256" key="6">
    <source>
        <dbReference type="ARBA" id="ARBA00022842"/>
    </source>
</evidence>
<evidence type="ECO:0000256" key="1">
    <source>
        <dbReference type="ARBA" id="ARBA00001946"/>
    </source>
</evidence>
<sequence>MSEKSYKEYLNQITTFVFDVDGVLTDGSLLITSEGGLLRKMDVKDGYALKNALNHGYTICIISGGNNEGVRKRLRGLGITDIYMGTLHKTEKLDEFLDIYNINPENVLYMGDDIPDVPPMQMVGLPACPQNAVKEVKDVAKYVSHKNGGEGCVRDVIEQVMKVQGKWHKDFDATLFNGPTT</sequence>
<comment type="cofactor">
    <cofactor evidence="1 7">
        <name>Mg(2+)</name>
        <dbReference type="ChEBI" id="CHEBI:18420"/>
    </cofactor>
</comment>
<dbReference type="PANTHER" id="PTHR21485">
    <property type="entry name" value="HAD SUPERFAMILY MEMBERS CMAS AND KDSC"/>
    <property type="match status" value="1"/>
</dbReference>
<dbReference type="CDD" id="cd01630">
    <property type="entry name" value="HAD_KDO-like"/>
    <property type="match status" value="1"/>
</dbReference>
<feature type="binding site" evidence="7">
    <location>
        <position position="21"/>
    </location>
    <ligand>
        <name>substrate</name>
    </ligand>
</feature>
<evidence type="ECO:0000256" key="4">
    <source>
        <dbReference type="ARBA" id="ARBA00022723"/>
    </source>
</evidence>
<dbReference type="Pfam" id="PF08282">
    <property type="entry name" value="Hydrolase_3"/>
    <property type="match status" value="1"/>
</dbReference>
<dbReference type="GO" id="GO:0046872">
    <property type="term" value="F:metal ion binding"/>
    <property type="evidence" value="ECO:0007669"/>
    <property type="project" value="UniProtKB-KW"/>
</dbReference>
<dbReference type="NCBIfam" id="TIGR01670">
    <property type="entry name" value="KdsC-phosphatas"/>
    <property type="match status" value="1"/>
</dbReference>
<dbReference type="GO" id="GO:0016788">
    <property type="term" value="F:hydrolase activity, acting on ester bonds"/>
    <property type="evidence" value="ECO:0007669"/>
    <property type="project" value="InterPro"/>
</dbReference>
<evidence type="ECO:0000256" key="3">
    <source>
        <dbReference type="ARBA" id="ARBA00011881"/>
    </source>
</evidence>
<dbReference type="OrthoDB" id="9805604at2"/>
<feature type="binding site" evidence="7">
    <location>
        <position position="19"/>
    </location>
    <ligand>
        <name>Mg(2+)</name>
        <dbReference type="ChEBI" id="CHEBI:18420"/>
    </ligand>
</feature>
<dbReference type="SFLD" id="SFLDG01138">
    <property type="entry name" value="C1.6.2:_Deoxy-d-mannose-octulo"/>
    <property type="match status" value="1"/>
</dbReference>
<dbReference type="InterPro" id="IPR036412">
    <property type="entry name" value="HAD-like_sf"/>
</dbReference>
<dbReference type="PIRSF" id="PIRSF006118">
    <property type="entry name" value="KDO8-P_Ptase"/>
    <property type="match status" value="1"/>
</dbReference>
<keyword evidence="9" id="KW-1185">Reference proteome</keyword>
<evidence type="ECO:0000256" key="2">
    <source>
        <dbReference type="ARBA" id="ARBA00005893"/>
    </source>
</evidence>
<dbReference type="InterPro" id="IPR010023">
    <property type="entry name" value="KdsC_fam"/>
</dbReference>
<dbReference type="Proteomes" id="UP000199138">
    <property type="component" value="Unassembled WGS sequence"/>
</dbReference>
<dbReference type="RefSeq" id="WP_093025205.1">
    <property type="nucleotide sequence ID" value="NZ_FPBK01000007.1"/>
</dbReference>
<keyword evidence="5" id="KW-0378">Hydrolase</keyword>
<name>A0A1I7H775_9FLAO</name>
<dbReference type="AlphaFoldDB" id="A0A1I7H775"/>
<dbReference type="InterPro" id="IPR050793">
    <property type="entry name" value="CMP-NeuNAc_synthase"/>
</dbReference>